<keyword evidence="3" id="KW-0812">Transmembrane</keyword>
<comment type="subcellular location">
    <subcellularLocation>
        <location evidence="1">Secreted</location>
    </subcellularLocation>
</comment>
<dbReference type="InterPro" id="IPR002061">
    <property type="entry name" value="Scorpion_toxinL/defensin"/>
</dbReference>
<dbReference type="InterPro" id="IPR036574">
    <property type="entry name" value="Scorpion_toxin-like_sf"/>
</dbReference>
<keyword evidence="6" id="KW-1185">Reference proteome</keyword>
<evidence type="ECO:0000256" key="2">
    <source>
        <dbReference type="ARBA" id="ARBA00022525"/>
    </source>
</evidence>
<feature type="transmembrane region" description="Helical" evidence="3">
    <location>
        <begin position="39"/>
        <end position="58"/>
    </location>
</feature>
<dbReference type="SUPFAM" id="SSF57095">
    <property type="entry name" value="Scorpion toxin-like"/>
    <property type="match status" value="1"/>
</dbReference>
<name>D7MRN3_ARALL</name>
<dbReference type="HOGENOM" id="CLU_181760_0_0_1"/>
<proteinExistence type="predicted"/>
<dbReference type="EMBL" id="GL348720">
    <property type="protein sequence ID" value="EFH40414.1"/>
    <property type="molecule type" value="Genomic_DNA"/>
</dbReference>
<dbReference type="Gene3D" id="3.30.30.10">
    <property type="entry name" value="Knottin, scorpion toxin-like"/>
    <property type="match status" value="1"/>
</dbReference>
<evidence type="ECO:0000313" key="6">
    <source>
        <dbReference type="Proteomes" id="UP000008694"/>
    </source>
</evidence>
<reference evidence="6" key="1">
    <citation type="journal article" date="2011" name="Nat. Genet.">
        <title>The Arabidopsis lyrata genome sequence and the basis of rapid genome size change.</title>
        <authorList>
            <person name="Hu T.T."/>
            <person name="Pattyn P."/>
            <person name="Bakker E.G."/>
            <person name="Cao J."/>
            <person name="Cheng J.-F."/>
            <person name="Clark R.M."/>
            <person name="Fahlgren N."/>
            <person name="Fawcett J.A."/>
            <person name="Grimwood J."/>
            <person name="Gundlach H."/>
            <person name="Haberer G."/>
            <person name="Hollister J.D."/>
            <person name="Ossowski S."/>
            <person name="Ottilar R.P."/>
            <person name="Salamov A.A."/>
            <person name="Schneeberger K."/>
            <person name="Spannagl M."/>
            <person name="Wang X."/>
            <person name="Yang L."/>
            <person name="Nasrallah M.E."/>
            <person name="Bergelson J."/>
            <person name="Carrington J.C."/>
            <person name="Gaut B.S."/>
            <person name="Schmutz J."/>
            <person name="Mayer K.F.X."/>
            <person name="Van de Peer Y."/>
            <person name="Grigoriev I.V."/>
            <person name="Nordborg M."/>
            <person name="Weigel D."/>
            <person name="Guo Y.-L."/>
        </authorList>
    </citation>
    <scope>NUCLEOTIDE SEQUENCE [LARGE SCALE GENOMIC DNA]</scope>
    <source>
        <strain evidence="6">cv. MN47</strain>
    </source>
</reference>
<feature type="chain" id="PRO_5003104365" evidence="4">
    <location>
        <begin position="30"/>
        <end position="98"/>
    </location>
</feature>
<evidence type="ECO:0000256" key="4">
    <source>
        <dbReference type="SAM" id="SignalP"/>
    </source>
</evidence>
<dbReference type="GO" id="GO:0019871">
    <property type="term" value="F:sodium channel inhibitor activity"/>
    <property type="evidence" value="ECO:0007669"/>
    <property type="project" value="InterPro"/>
</dbReference>
<dbReference type="Proteomes" id="UP000008694">
    <property type="component" value="Unassembled WGS sequence"/>
</dbReference>
<accession>D7MRN3</accession>
<gene>
    <name evidence="5" type="ORF">ARALYDRAFT_684773</name>
</gene>
<feature type="signal peptide" evidence="4">
    <location>
        <begin position="1"/>
        <end position="29"/>
    </location>
</feature>
<keyword evidence="3" id="KW-1133">Transmembrane helix</keyword>
<evidence type="ECO:0000313" key="5">
    <source>
        <dbReference type="EMBL" id="EFH40414.1"/>
    </source>
</evidence>
<dbReference type="Gramene" id="Al_scaffold_0008_1593">
    <property type="protein sequence ID" value="Al_scaffold_0008_1593"/>
    <property type="gene ID" value="Al_scaffold_0008_1593"/>
</dbReference>
<keyword evidence="3" id="KW-0472">Membrane</keyword>
<keyword evidence="4" id="KW-0732">Signal</keyword>
<protein>
    <submittedName>
        <fullName evidence="5">Predicted protein</fullName>
    </submittedName>
</protein>
<sequence>MSKATKPSSIITVLFVFFLVISEMPEIKAQDSDCLKEYGGDVGFPFCAILIFPSVCYIKCRQDKGAKGGRCQHGEEDGHIKFTCFCDYCNSSPYLIKL</sequence>
<evidence type="ECO:0000256" key="1">
    <source>
        <dbReference type="ARBA" id="ARBA00004613"/>
    </source>
</evidence>
<dbReference type="GO" id="GO:0005576">
    <property type="term" value="C:extracellular region"/>
    <property type="evidence" value="ECO:0007669"/>
    <property type="project" value="UniProtKB-SubCell"/>
</dbReference>
<keyword evidence="2" id="KW-0964">Secreted</keyword>
<evidence type="ECO:0000256" key="3">
    <source>
        <dbReference type="SAM" id="Phobius"/>
    </source>
</evidence>
<dbReference type="Pfam" id="PF00537">
    <property type="entry name" value="Toxin_3"/>
    <property type="match status" value="1"/>
</dbReference>
<dbReference type="AlphaFoldDB" id="D7MRN3"/>
<organism evidence="6">
    <name type="scientific">Arabidopsis lyrata subsp. lyrata</name>
    <name type="common">Lyre-leaved rock-cress</name>
    <dbReference type="NCBI Taxonomy" id="81972"/>
    <lineage>
        <taxon>Eukaryota</taxon>
        <taxon>Viridiplantae</taxon>
        <taxon>Streptophyta</taxon>
        <taxon>Embryophyta</taxon>
        <taxon>Tracheophyta</taxon>
        <taxon>Spermatophyta</taxon>
        <taxon>Magnoliopsida</taxon>
        <taxon>eudicotyledons</taxon>
        <taxon>Gunneridae</taxon>
        <taxon>Pentapetalae</taxon>
        <taxon>rosids</taxon>
        <taxon>malvids</taxon>
        <taxon>Brassicales</taxon>
        <taxon>Brassicaceae</taxon>
        <taxon>Camelineae</taxon>
        <taxon>Arabidopsis</taxon>
    </lineage>
</organism>